<evidence type="ECO:0000313" key="2">
    <source>
        <dbReference type="EMBL" id="QCT19311.1"/>
    </source>
</evidence>
<dbReference type="KEGG" id="izh:FEM41_06375"/>
<evidence type="ECO:0000256" key="1">
    <source>
        <dbReference type="SAM" id="Phobius"/>
    </source>
</evidence>
<keyword evidence="1" id="KW-0472">Membrane</keyword>
<dbReference type="AlphaFoldDB" id="A0A4P8YFF8"/>
<organism evidence="2 3">
    <name type="scientific">Jejubacter calystegiae</name>
    <dbReference type="NCBI Taxonomy" id="2579935"/>
    <lineage>
        <taxon>Bacteria</taxon>
        <taxon>Pseudomonadati</taxon>
        <taxon>Pseudomonadota</taxon>
        <taxon>Gammaproteobacteria</taxon>
        <taxon>Enterobacterales</taxon>
        <taxon>Enterobacteriaceae</taxon>
        <taxon>Jejubacter</taxon>
    </lineage>
</organism>
<reference evidence="2 3" key="1">
    <citation type="submission" date="2019-05" db="EMBL/GenBank/DDBJ databases">
        <title>Complete genome sequence of Izhakiella calystegiae KSNA2, an endophyte isolated from beach morning glory (Calystegia soldanella).</title>
        <authorList>
            <person name="Jiang L."/>
            <person name="Jeong J.C."/>
            <person name="Kim C.Y."/>
            <person name="Kim D.H."/>
            <person name="Kim S.W."/>
            <person name="Lee j."/>
        </authorList>
    </citation>
    <scope>NUCLEOTIDE SEQUENCE [LARGE SCALE GENOMIC DNA]</scope>
    <source>
        <strain evidence="2 3">KSNA2</strain>
    </source>
</reference>
<accession>A0A4P8YFF8</accession>
<dbReference type="EMBL" id="CP040428">
    <property type="protein sequence ID" value="QCT19311.1"/>
    <property type="molecule type" value="Genomic_DNA"/>
</dbReference>
<dbReference type="RefSeq" id="WP_138095195.1">
    <property type="nucleotide sequence ID" value="NZ_CP040428.1"/>
</dbReference>
<dbReference type="Proteomes" id="UP000302163">
    <property type="component" value="Chromosome"/>
</dbReference>
<sequence>MDDPTLAIDNLFRSTGDFSEQQLRVILAFMNEMDAEALQHFQDDPEEDVMRTLARMQQNSQGGDEENIPLINFGDATESAGGILRSRTNLFQGYRTSLGRFGGDIYREATTNKFEYAVKILGTISALAGLGGVTSAVAAAQGATSLMTNTAVRYALGGISGVSFVSAGVASLRNYLGSQQKVSNKQLLDVMKRMAKARSQLNKFFAEVRIKLIKETEDGKSATAVDRYWTARFPEAERNRHPVERVETLLFTTLMQSGVIHARILLADNNNYVALGRGRDSSLSREEMKLVAEVAQVL</sequence>
<protein>
    <submittedName>
        <fullName evidence="2">Uncharacterized protein</fullName>
    </submittedName>
</protein>
<name>A0A4P8YFF8_9ENTR</name>
<keyword evidence="1" id="KW-0812">Transmembrane</keyword>
<keyword evidence="3" id="KW-1185">Reference proteome</keyword>
<gene>
    <name evidence="2" type="ORF">FEM41_06375</name>
</gene>
<evidence type="ECO:0000313" key="3">
    <source>
        <dbReference type="Proteomes" id="UP000302163"/>
    </source>
</evidence>
<feature type="transmembrane region" description="Helical" evidence="1">
    <location>
        <begin position="151"/>
        <end position="172"/>
    </location>
</feature>
<dbReference type="OrthoDB" id="6566376at2"/>
<feature type="transmembrane region" description="Helical" evidence="1">
    <location>
        <begin position="116"/>
        <end position="139"/>
    </location>
</feature>
<keyword evidence="1" id="KW-1133">Transmembrane helix</keyword>
<proteinExistence type="predicted"/>